<proteinExistence type="predicted"/>
<reference evidence="1" key="1">
    <citation type="journal article" date="2013" name="Environ. Microbiol.">
        <title>Microbiota from the distal guts of lean and obese adolescents exhibit partial functional redundancy besides clear differences in community structure.</title>
        <authorList>
            <person name="Ferrer M."/>
            <person name="Ruiz A."/>
            <person name="Lanza F."/>
            <person name="Haange S.B."/>
            <person name="Oberbach A."/>
            <person name="Till H."/>
            <person name="Bargiela R."/>
            <person name="Campoy C."/>
            <person name="Segura M.T."/>
            <person name="Richter M."/>
            <person name="von Bergen M."/>
            <person name="Seifert J."/>
            <person name="Suarez A."/>
        </authorList>
    </citation>
    <scope>NUCLEOTIDE SEQUENCE</scope>
</reference>
<accession>K1T393</accession>
<sequence length="153" mass="16969">MLENVSMVWLEAIRQNDDGIDTELENLSWAVHSYTFDNFALLQDGTLLAAGENLGKDSVTTVVDGDLNQAGSHRASFGFVPVRAVVYSTEYNREILAEFTWGMSREDVRSLCTYAGLQFFLGGEDDGINIEDSRYRCYFDETGGLSALTIQTG</sequence>
<organism evidence="1">
    <name type="scientific">human gut metagenome</name>
    <dbReference type="NCBI Taxonomy" id="408170"/>
    <lineage>
        <taxon>unclassified sequences</taxon>
        <taxon>metagenomes</taxon>
        <taxon>organismal metagenomes</taxon>
    </lineage>
</organism>
<protein>
    <submittedName>
        <fullName evidence="1">Uncharacterized protein</fullName>
    </submittedName>
</protein>
<dbReference type="EMBL" id="AJWY01008140">
    <property type="protein sequence ID" value="EKC62039.1"/>
    <property type="molecule type" value="Genomic_DNA"/>
</dbReference>
<dbReference type="AlphaFoldDB" id="K1T393"/>
<gene>
    <name evidence="1" type="ORF">LEA_12048</name>
</gene>
<comment type="caution">
    <text evidence="1">The sequence shown here is derived from an EMBL/GenBank/DDBJ whole genome shotgun (WGS) entry which is preliminary data.</text>
</comment>
<feature type="non-terminal residue" evidence="1">
    <location>
        <position position="153"/>
    </location>
</feature>
<evidence type="ECO:0000313" key="1">
    <source>
        <dbReference type="EMBL" id="EKC62039.1"/>
    </source>
</evidence>
<name>K1T393_9ZZZZ</name>